<protein>
    <recommendedName>
        <fullName evidence="1">CRISPR-associated endonuclease Cas9 REC lobe domain-containing protein</fullName>
    </recommendedName>
</protein>
<dbReference type="Pfam" id="PF16592">
    <property type="entry name" value="Cas9_REC"/>
    <property type="match status" value="1"/>
</dbReference>
<name>K1SUI1_9ZZZZ</name>
<proteinExistence type="predicted"/>
<evidence type="ECO:0000313" key="2">
    <source>
        <dbReference type="EMBL" id="EKC57470.1"/>
    </source>
</evidence>
<accession>K1SUI1</accession>
<dbReference type="InterPro" id="IPR032240">
    <property type="entry name" value="Cas9_REC"/>
</dbReference>
<sequence>MNGESVLPKNSLLYEKFMVLNELNNLKVNEQKISVETKQDIYNKLFKKGKKVTEKAIVKYLKENGLVDNSDEPALTGIDGDFTNRLANYKKFLEIFETDTLTYEQEQIAENIIYYSTIYGDSEVLGRKNKRIIWRSFK</sequence>
<dbReference type="EMBL" id="AJWZ01007237">
    <property type="protein sequence ID" value="EKC57470.1"/>
    <property type="molecule type" value="Genomic_DNA"/>
</dbReference>
<dbReference type="AlphaFoldDB" id="K1SUI1"/>
<organism evidence="2">
    <name type="scientific">human gut metagenome</name>
    <dbReference type="NCBI Taxonomy" id="408170"/>
    <lineage>
        <taxon>unclassified sequences</taxon>
        <taxon>metagenomes</taxon>
        <taxon>organismal metagenomes</taxon>
    </lineage>
</organism>
<evidence type="ECO:0000259" key="1">
    <source>
        <dbReference type="Pfam" id="PF16592"/>
    </source>
</evidence>
<feature type="domain" description="CRISPR-associated endonuclease Cas9 REC lobe" evidence="1">
    <location>
        <begin position="3"/>
        <end position="128"/>
    </location>
</feature>
<reference evidence="2" key="1">
    <citation type="journal article" date="2013" name="Environ. Microbiol.">
        <title>Microbiota from the distal guts of lean and obese adolescents exhibit partial functional redundancy besides clear differences in community structure.</title>
        <authorList>
            <person name="Ferrer M."/>
            <person name="Ruiz A."/>
            <person name="Lanza F."/>
            <person name="Haange S.B."/>
            <person name="Oberbach A."/>
            <person name="Till H."/>
            <person name="Bargiela R."/>
            <person name="Campoy C."/>
            <person name="Segura M.T."/>
            <person name="Richter M."/>
            <person name="von Bergen M."/>
            <person name="Seifert J."/>
            <person name="Suarez A."/>
        </authorList>
    </citation>
    <scope>NUCLEOTIDE SEQUENCE</scope>
</reference>
<gene>
    <name evidence="2" type="ORF">OBE_10514</name>
</gene>
<comment type="caution">
    <text evidence="2">The sequence shown here is derived from an EMBL/GenBank/DDBJ whole genome shotgun (WGS) entry which is preliminary data.</text>
</comment>